<keyword evidence="1" id="KW-0472">Membrane</keyword>
<dbReference type="Proteomes" id="UP000482634">
    <property type="component" value="Unassembled WGS sequence"/>
</dbReference>
<comment type="caution">
    <text evidence="4">The sequence shown here is derived from an EMBL/GenBank/DDBJ whole genome shotgun (WGS) entry which is preliminary data.</text>
</comment>
<dbReference type="CDD" id="cd00761">
    <property type="entry name" value="Glyco_tranf_GTA_type"/>
    <property type="match status" value="1"/>
</dbReference>
<evidence type="ECO:0000313" key="5">
    <source>
        <dbReference type="Proteomes" id="UP000480410"/>
    </source>
</evidence>
<dbReference type="InterPro" id="IPR029044">
    <property type="entry name" value="Nucleotide-diphossugar_trans"/>
</dbReference>
<keyword evidence="1" id="KW-0997">Cell inner membrane</keyword>
<gene>
    <name evidence="3" type="ORF">G3435_01875</name>
    <name evidence="4" type="ORF">G3436_10685</name>
</gene>
<dbReference type="InterPro" id="IPR001173">
    <property type="entry name" value="Glyco_trans_2-like"/>
</dbReference>
<reference evidence="5 6" key="1">
    <citation type="submission" date="2020-02" db="EMBL/GenBank/DDBJ databases">
        <title>Broccoli isolated Pseudomonas sp.</title>
        <authorList>
            <person name="Fujikawa T."/>
            <person name="Sawada H."/>
        </authorList>
    </citation>
    <scope>NUCLEOTIDE SEQUENCE [LARGE SCALE GENOMIC DNA]</scope>
    <source>
        <strain evidence="4 6">MAFF212427</strain>
        <strain evidence="3 5">MAFF212428</strain>
    </source>
</reference>
<evidence type="ECO:0000313" key="6">
    <source>
        <dbReference type="Proteomes" id="UP000482634"/>
    </source>
</evidence>
<organism evidence="4 6">
    <name type="scientific">Pseudomonas brassicae</name>
    <dbReference type="NCBI Taxonomy" id="2708063"/>
    <lineage>
        <taxon>Bacteria</taxon>
        <taxon>Pseudomonadati</taxon>
        <taxon>Pseudomonadota</taxon>
        <taxon>Gammaproteobacteria</taxon>
        <taxon>Pseudomonadales</taxon>
        <taxon>Pseudomonadaceae</taxon>
        <taxon>Pseudomonas</taxon>
    </lineage>
</organism>
<keyword evidence="6" id="KW-1185">Reference proteome</keyword>
<accession>A0A6M0CP25</accession>
<keyword evidence="4" id="KW-0808">Transferase</keyword>
<dbReference type="PANTHER" id="PTHR43685">
    <property type="entry name" value="GLYCOSYLTRANSFERASE"/>
    <property type="match status" value="1"/>
</dbReference>
<dbReference type="Pfam" id="PF00535">
    <property type="entry name" value="Glycos_transf_2"/>
    <property type="match status" value="1"/>
</dbReference>
<evidence type="ECO:0000256" key="1">
    <source>
        <dbReference type="ARBA" id="ARBA00022519"/>
    </source>
</evidence>
<proteinExistence type="predicted"/>
<dbReference type="EMBL" id="JAAHBV010000030">
    <property type="protein sequence ID" value="NER59062.1"/>
    <property type="molecule type" value="Genomic_DNA"/>
</dbReference>
<sequence>MTTVPLVSIVIPAFSPRFFASALQSALGQSHAQLEVVVCDDSTDGEIKAIVDSFDGQERARVRYQRNPHQLGFQRNLVQGLALASGEYVKVLCDDDRLFSDCIAQQAQVLCEQADVSLVLAHRLLSDADNFILPMRLQNLRIAMFDSLYQGDDMLSILDGRPISFLGNFAAALMRTADARQWLDALTQEGEGFTALLDQALFICLLRRGNMVMLNSSLAVERLHPDRLSKQPAVRELAKTEWRWLMQMLSSRTGEHAPAHGWVRYVALTQAHELPRQWQEVCLVRVLGNWQTRLQGRVGSDCESYAQFYRQWLDCRRFSDSQLRLMPQTIAAWPRQPRVLPVILDEHNDPAGVQLTLDSLAQQQYAAAPITLLSDGPALPGASIIPLALQSSWVDSLNGLIAQAAEGDWVYLLRAGDVLGASALLVLAERIAVLPGVACIYSDEGALLEGESTEPVFKPAFNLDLMRAYPYVGRALAFDCQVASDLGGFDVAFDELAPHDLLWRVVESAGLQAVEHIAEVQLESTLSFAQWLSLPQVVEHNATVVAAHLRRLGVEHRIRHDELALLNRIDYPLACAPLVSVIILAGADLLALQTCIQGLLERTVYAPYEVLIVASDTGTGDMRTWLDAMGQVAGGLLRVLYPSGATCAAQLLNVAGDQARGEYLLLLSPASQIVAGDWLAELVNHAARPEVGLVGAKVLDPQGKIVHAGRVLGVGNGVGDVMPGEPGYGRGYMQRLQVAQNWSALSADCLMVRKSLYDNLGGMDEAMFDGNLAQADLCLRASTQGYLLVWTPYSTVVRAPVAVRMASETQQRKQQEDFYLRWLPKVVNDPAYNPNLSLASASFALEPSVRGSWNPLCSRSLPAVLGLPVNSSAVGHYRVIQPFLELEAAGRVVGRVSHESPSVVELARMDPDVLILQLRHTEDSVNDIVRLKTFSNARRIFEMDDYVLQAPVKNTHARNKPKDTEAQLRRGIANCDRVVVTTQALANMLSGMHQDIRVVPNMLAAHLWDGLRGQRATSAKPRVGWGGGTSHTGDLEIIAEVVRELADEVEWVFFGMCPDKLRPYIHEFHPVIGLDQYPAKLASLNLDLALAPLEFHVFNDCKSNLRLLEYGACGYPVVCTDTEAYRSDLPCTRVYSNSTQEWLTAIRMHLADPDASYRMGDALREAVLRDYVLRADNLQHWVWGWLAD</sequence>
<dbReference type="InterPro" id="IPR050834">
    <property type="entry name" value="Glycosyltransf_2"/>
</dbReference>
<evidence type="ECO:0000313" key="4">
    <source>
        <dbReference type="EMBL" id="NER64279.1"/>
    </source>
</evidence>
<evidence type="ECO:0000259" key="2">
    <source>
        <dbReference type="Pfam" id="PF00535"/>
    </source>
</evidence>
<dbReference type="AlphaFoldDB" id="A0A6B3NQ42"/>
<dbReference type="Gene3D" id="3.90.550.10">
    <property type="entry name" value="Spore Coat Polysaccharide Biosynthesis Protein SpsA, Chain A"/>
    <property type="match status" value="3"/>
</dbReference>
<dbReference type="Proteomes" id="UP000480410">
    <property type="component" value="Unassembled WGS sequence"/>
</dbReference>
<dbReference type="SUPFAM" id="SSF53756">
    <property type="entry name" value="UDP-Glycosyltransferase/glycogen phosphorylase"/>
    <property type="match status" value="1"/>
</dbReference>
<name>A0A6B3NQ42_9PSED</name>
<dbReference type="Gene3D" id="3.40.50.2000">
    <property type="entry name" value="Glycogen Phosphorylase B"/>
    <property type="match status" value="1"/>
</dbReference>
<feature type="domain" description="Glycosyltransferase 2-like" evidence="2">
    <location>
        <begin position="8"/>
        <end position="120"/>
    </location>
</feature>
<accession>A0A6B3NQ42</accession>
<protein>
    <submittedName>
        <fullName evidence="4">Glycosyltransferase</fullName>
    </submittedName>
</protein>
<dbReference type="GO" id="GO:0016740">
    <property type="term" value="F:transferase activity"/>
    <property type="evidence" value="ECO:0007669"/>
    <property type="project" value="UniProtKB-KW"/>
</dbReference>
<evidence type="ECO:0000313" key="3">
    <source>
        <dbReference type="EMBL" id="NER59062.1"/>
    </source>
</evidence>
<dbReference type="RefSeq" id="WP_163944571.1">
    <property type="nucleotide sequence ID" value="NZ_JAAHBU010000128.1"/>
</dbReference>
<dbReference type="SUPFAM" id="SSF53448">
    <property type="entry name" value="Nucleotide-diphospho-sugar transferases"/>
    <property type="match status" value="3"/>
</dbReference>
<keyword evidence="1" id="KW-1003">Cell membrane</keyword>
<dbReference type="EMBL" id="JAAHBU010000128">
    <property type="protein sequence ID" value="NER64279.1"/>
    <property type="molecule type" value="Genomic_DNA"/>
</dbReference>
<dbReference type="PANTHER" id="PTHR43685:SF2">
    <property type="entry name" value="GLYCOSYLTRANSFERASE 2-LIKE DOMAIN-CONTAINING PROTEIN"/>
    <property type="match status" value="1"/>
</dbReference>